<proteinExistence type="predicted"/>
<gene>
    <name evidence="2" type="ORF">PSON_ATCC_30995.1.T0710191</name>
</gene>
<reference evidence="2" key="1">
    <citation type="submission" date="2021-01" db="EMBL/GenBank/DDBJ databases">
        <authorList>
            <consortium name="Genoscope - CEA"/>
            <person name="William W."/>
        </authorList>
    </citation>
    <scope>NUCLEOTIDE SEQUENCE</scope>
</reference>
<comment type="caution">
    <text evidence="2">The sequence shown here is derived from an EMBL/GenBank/DDBJ whole genome shotgun (WGS) entry which is preliminary data.</text>
</comment>
<sequence>MNNSQSTYSNNSRFVSSNRDPLQKYKESLKEKFKLMYDQIEEQKFANPFLPHEGTIFLTEQQSLRSFLNSTQKLAEISHYQDELISIKKENEIIPLNAEPSYQTINKIKPRIFDQLHFSIPLFKSLIKTSILPNTIQQQLQEDKNCQTSFNQDKLPHQSLFKNIDIQKPKSTIGVQVNQTLEHVELENVSIQYTIKSDQNVSQIHSFQSYIDRFYDYQQLEQCVNRKQNYSDLKLVNQSDDYYYIFCKECQQFVRMYKNNHNSFHQKHCKTLKYENTFQELIGKFKYLLVYETNQLRDYDDKCINIRKYCLAAQQICTLLEKTPCEKRINQLKVDLIKIHNKVYQLHDVHSMKIYQLFEQITIKLKD</sequence>
<dbReference type="AlphaFoldDB" id="A0A8S1P8X1"/>
<evidence type="ECO:0000313" key="2">
    <source>
        <dbReference type="EMBL" id="CAD8099188.1"/>
    </source>
</evidence>
<feature type="region of interest" description="Disordered" evidence="1">
    <location>
        <begin position="1"/>
        <end position="20"/>
    </location>
</feature>
<organism evidence="2 3">
    <name type="scientific">Paramecium sonneborni</name>
    <dbReference type="NCBI Taxonomy" id="65129"/>
    <lineage>
        <taxon>Eukaryota</taxon>
        <taxon>Sar</taxon>
        <taxon>Alveolata</taxon>
        <taxon>Ciliophora</taxon>
        <taxon>Intramacronucleata</taxon>
        <taxon>Oligohymenophorea</taxon>
        <taxon>Peniculida</taxon>
        <taxon>Parameciidae</taxon>
        <taxon>Paramecium</taxon>
    </lineage>
</organism>
<protein>
    <submittedName>
        <fullName evidence="2">Uncharacterized protein</fullName>
    </submittedName>
</protein>
<keyword evidence="3" id="KW-1185">Reference proteome</keyword>
<dbReference type="Proteomes" id="UP000692954">
    <property type="component" value="Unassembled WGS sequence"/>
</dbReference>
<evidence type="ECO:0000313" key="3">
    <source>
        <dbReference type="Proteomes" id="UP000692954"/>
    </source>
</evidence>
<dbReference type="OrthoDB" id="292461at2759"/>
<dbReference type="EMBL" id="CAJJDN010000071">
    <property type="protein sequence ID" value="CAD8099188.1"/>
    <property type="molecule type" value="Genomic_DNA"/>
</dbReference>
<accession>A0A8S1P8X1</accession>
<name>A0A8S1P8X1_9CILI</name>
<evidence type="ECO:0000256" key="1">
    <source>
        <dbReference type="SAM" id="MobiDB-lite"/>
    </source>
</evidence>